<evidence type="ECO:0000313" key="2">
    <source>
        <dbReference type="EMBL" id="SNT18709.1"/>
    </source>
</evidence>
<reference evidence="2 3" key="1">
    <citation type="submission" date="2017-06" db="EMBL/GenBank/DDBJ databases">
        <authorList>
            <person name="Kim H.J."/>
            <person name="Triplett B.A."/>
        </authorList>
    </citation>
    <scope>NUCLEOTIDE SEQUENCE [LARGE SCALE GENOMIC DNA]</scope>
    <source>
        <strain evidence="2 3">DSM 19307</strain>
    </source>
</reference>
<dbReference type="RefSeq" id="WP_089357416.1">
    <property type="nucleotide sequence ID" value="NZ_FZPD01000004.1"/>
</dbReference>
<protein>
    <recommendedName>
        <fullName evidence="4">Outer membrane protein beta-barrel domain-containing protein</fullName>
    </recommendedName>
</protein>
<feature type="signal peptide" evidence="1">
    <location>
        <begin position="1"/>
        <end position="20"/>
    </location>
</feature>
<evidence type="ECO:0000256" key="1">
    <source>
        <dbReference type="SAM" id="SignalP"/>
    </source>
</evidence>
<dbReference type="EMBL" id="FZPD01000004">
    <property type="protein sequence ID" value="SNT18709.1"/>
    <property type="molecule type" value="Genomic_DNA"/>
</dbReference>
<evidence type="ECO:0008006" key="4">
    <source>
        <dbReference type="Google" id="ProtNLM"/>
    </source>
</evidence>
<dbReference type="PROSITE" id="PS51257">
    <property type="entry name" value="PROKAR_LIPOPROTEIN"/>
    <property type="match status" value="1"/>
</dbReference>
<dbReference type="AlphaFoldDB" id="A0A239KM95"/>
<proteinExistence type="predicted"/>
<accession>A0A239KM95</accession>
<keyword evidence="3" id="KW-1185">Reference proteome</keyword>
<organism evidence="2 3">
    <name type="scientific">Ekhidna lutea</name>
    <dbReference type="NCBI Taxonomy" id="447679"/>
    <lineage>
        <taxon>Bacteria</taxon>
        <taxon>Pseudomonadati</taxon>
        <taxon>Bacteroidota</taxon>
        <taxon>Cytophagia</taxon>
        <taxon>Cytophagales</taxon>
        <taxon>Reichenbachiellaceae</taxon>
        <taxon>Ekhidna</taxon>
    </lineage>
</organism>
<gene>
    <name evidence="2" type="ORF">SAMN05421640_2732</name>
</gene>
<feature type="chain" id="PRO_5012489597" description="Outer membrane protein beta-barrel domain-containing protein" evidence="1">
    <location>
        <begin position="21"/>
        <end position="168"/>
    </location>
</feature>
<name>A0A239KM95_EKHLU</name>
<sequence length="168" mass="18880">MKNITFTLLFSLFLSCSLYGQLNVRGFQPHPRQAFHLEGGVGGVISDGRFGGAYSIEPQYTFANNISIGFEFNHKNFQLGDSNEPHKVNSFSPSFQVRSKERPFASYIGGRFGYYRIYDIDDTDPPSFGTIGAAFNCGIYAWVVNLGMEVSVYRPYGGAMFLYLKLQF</sequence>
<keyword evidence="1" id="KW-0732">Signal</keyword>
<dbReference type="Proteomes" id="UP000198393">
    <property type="component" value="Unassembled WGS sequence"/>
</dbReference>
<evidence type="ECO:0000313" key="3">
    <source>
        <dbReference type="Proteomes" id="UP000198393"/>
    </source>
</evidence>